<accession>A0A5N0UXZ0</accession>
<reference evidence="2" key="1">
    <citation type="submission" date="2019-09" db="EMBL/GenBank/DDBJ databases">
        <authorList>
            <person name="Teo W.F.A."/>
            <person name="Duangmal K."/>
        </authorList>
    </citation>
    <scope>NUCLEOTIDE SEQUENCE [LARGE SCALE GENOMIC DNA]</scope>
    <source>
        <strain evidence="2">K81G1</strain>
    </source>
</reference>
<sequence>MQLTVLGCRSGMPAGGHPSSGYLVDTARTRILLDCGPGIATALSAVTGPAALDAIVISHLHADHCYDLLPLGKILISDSLRFPGGPDPVTEELRPVPLFVPAGARELFARWAGLFPVTSMPMLDQAFERAFAVREYESGDRFEIGDATVGLHELKHVLPNCGIRVESGSRTIAYTGDTGVTDATTKLAADADLLLAEATLSVPDQTDHGHLCGGDAGRIAARAGVGELMLTHFCCTEPEWLDALRADAASEFDGPIRLARPGEVVQVPVR</sequence>
<dbReference type="InterPro" id="IPR036866">
    <property type="entry name" value="RibonucZ/Hydroxyglut_hydro"/>
</dbReference>
<dbReference type="InterPro" id="IPR001279">
    <property type="entry name" value="Metallo-B-lactamas"/>
</dbReference>
<evidence type="ECO:0000313" key="2">
    <source>
        <dbReference type="EMBL" id="KAA9155661.1"/>
    </source>
</evidence>
<gene>
    <name evidence="2" type="ORF">FPZ12_029350</name>
</gene>
<keyword evidence="3" id="KW-1185">Reference proteome</keyword>
<feature type="domain" description="Metallo-beta-lactamase" evidence="1">
    <location>
        <begin position="18"/>
        <end position="215"/>
    </location>
</feature>
<dbReference type="Gene3D" id="3.60.15.10">
    <property type="entry name" value="Ribonuclease Z/Hydroxyacylglutathione hydrolase-like"/>
    <property type="match status" value="1"/>
</dbReference>
<dbReference type="CDD" id="cd07716">
    <property type="entry name" value="RNaseZ_short-form-like_MBL-fold"/>
    <property type="match status" value="1"/>
</dbReference>
<evidence type="ECO:0000313" key="3">
    <source>
        <dbReference type="Proteomes" id="UP000319769"/>
    </source>
</evidence>
<name>A0A5N0UXZ0_9PSEU</name>
<dbReference type="GO" id="GO:0042781">
    <property type="term" value="F:3'-tRNA processing endoribonuclease activity"/>
    <property type="evidence" value="ECO:0007669"/>
    <property type="project" value="TreeGrafter"/>
</dbReference>
<organism evidence="2 3">
    <name type="scientific">Amycolatopsis acidicola</name>
    <dbReference type="NCBI Taxonomy" id="2596893"/>
    <lineage>
        <taxon>Bacteria</taxon>
        <taxon>Bacillati</taxon>
        <taxon>Actinomycetota</taxon>
        <taxon>Actinomycetes</taxon>
        <taxon>Pseudonocardiales</taxon>
        <taxon>Pseudonocardiaceae</taxon>
        <taxon>Amycolatopsis</taxon>
    </lineage>
</organism>
<dbReference type="SMART" id="SM00849">
    <property type="entry name" value="Lactamase_B"/>
    <property type="match status" value="1"/>
</dbReference>
<proteinExistence type="predicted"/>
<dbReference type="PANTHER" id="PTHR46018:SF4">
    <property type="entry name" value="METALLO-HYDROLASE YHFI-RELATED"/>
    <property type="match status" value="1"/>
</dbReference>
<comment type="caution">
    <text evidence="2">The sequence shown here is derived from an EMBL/GenBank/DDBJ whole genome shotgun (WGS) entry which is preliminary data.</text>
</comment>
<dbReference type="OrthoDB" id="9800940at2"/>
<dbReference type="Pfam" id="PF12706">
    <property type="entry name" value="Lactamase_B_2"/>
    <property type="match status" value="1"/>
</dbReference>
<dbReference type="RefSeq" id="WP_144755708.1">
    <property type="nucleotide sequence ID" value="NZ_VMNW02000055.1"/>
</dbReference>
<dbReference type="EMBL" id="VMNW02000055">
    <property type="protein sequence ID" value="KAA9155661.1"/>
    <property type="molecule type" value="Genomic_DNA"/>
</dbReference>
<evidence type="ECO:0000259" key="1">
    <source>
        <dbReference type="SMART" id="SM00849"/>
    </source>
</evidence>
<dbReference type="SUPFAM" id="SSF56281">
    <property type="entry name" value="Metallo-hydrolase/oxidoreductase"/>
    <property type="match status" value="1"/>
</dbReference>
<protein>
    <submittedName>
        <fullName evidence="2">MBL fold metallo-hydrolase</fullName>
    </submittedName>
</protein>
<dbReference type="AlphaFoldDB" id="A0A5N0UXZ0"/>
<dbReference type="PANTHER" id="PTHR46018">
    <property type="entry name" value="ZINC PHOSPHODIESTERASE ELAC PROTEIN 1"/>
    <property type="match status" value="1"/>
</dbReference>
<dbReference type="Proteomes" id="UP000319769">
    <property type="component" value="Unassembled WGS sequence"/>
</dbReference>